<dbReference type="EMBL" id="WVTI01000180">
    <property type="protein sequence ID" value="MXS27747.1"/>
    <property type="molecule type" value="Genomic_DNA"/>
</dbReference>
<dbReference type="Proteomes" id="UP000439965">
    <property type="component" value="Unassembled WGS sequence"/>
</dbReference>
<dbReference type="RefSeq" id="WP_160806377.1">
    <property type="nucleotide sequence ID" value="NZ_WVTI01000180.1"/>
</dbReference>
<dbReference type="GO" id="GO:0044038">
    <property type="term" value="P:cell wall macromolecule biosynthetic process"/>
    <property type="evidence" value="ECO:0007669"/>
    <property type="project" value="InterPro"/>
</dbReference>
<organism evidence="1 2">
    <name type="scientific">Enterococcus gallinarum</name>
    <dbReference type="NCBI Taxonomy" id="1353"/>
    <lineage>
        <taxon>Bacteria</taxon>
        <taxon>Bacillati</taxon>
        <taxon>Bacillota</taxon>
        <taxon>Bacilli</taxon>
        <taxon>Lactobacillales</taxon>
        <taxon>Enterococcaceae</taxon>
        <taxon>Enterococcus</taxon>
    </lineage>
</organism>
<dbReference type="Gene3D" id="3.40.630.30">
    <property type="match status" value="1"/>
</dbReference>
<dbReference type="PROSITE" id="PS51191">
    <property type="entry name" value="FEMABX"/>
    <property type="match status" value="1"/>
</dbReference>
<dbReference type="InterPro" id="IPR016181">
    <property type="entry name" value="Acyl_CoA_acyltransferase"/>
</dbReference>
<feature type="non-terminal residue" evidence="1">
    <location>
        <position position="58"/>
    </location>
</feature>
<evidence type="ECO:0000313" key="2">
    <source>
        <dbReference type="Proteomes" id="UP000439965"/>
    </source>
</evidence>
<dbReference type="AlphaFoldDB" id="A0A6I4XJ96"/>
<proteinExistence type="predicted"/>
<dbReference type="InterPro" id="IPR003447">
    <property type="entry name" value="FEMABX"/>
</dbReference>
<dbReference type="SUPFAM" id="SSF55729">
    <property type="entry name" value="Acyl-CoA N-acyltransferases (Nat)"/>
    <property type="match status" value="1"/>
</dbReference>
<name>A0A6I4XJ96_ENTGA</name>
<gene>
    <name evidence="1" type="ORF">GTI89_17005</name>
</gene>
<sequence>MYTFKIGIPAEVHDTFVKNHPLCNLLQSSSWAKVKDNWGSEIVGVYEKDTLVASSLVL</sequence>
<accession>A0A6I4XJ96</accession>
<reference evidence="1 2" key="1">
    <citation type="submission" date="2019-04" db="EMBL/GenBank/DDBJ databases">
        <title>Step-wise assembly of the neonatal virome modulated by breast feeding.</title>
        <authorList>
            <person name="Liang G."/>
            <person name="Bushman F."/>
        </authorList>
    </citation>
    <scope>NUCLEOTIDE SEQUENCE [LARGE SCALE GENOMIC DNA]</scope>
    <source>
        <strain evidence="1 2">E3404</strain>
    </source>
</reference>
<evidence type="ECO:0000313" key="1">
    <source>
        <dbReference type="EMBL" id="MXS27747.1"/>
    </source>
</evidence>
<protein>
    <submittedName>
        <fullName evidence="1">Peptidoglycan bridge formation glycyltransferase FemA/FemB family protein</fullName>
    </submittedName>
</protein>
<dbReference type="Pfam" id="PF02388">
    <property type="entry name" value="FemAB"/>
    <property type="match status" value="1"/>
</dbReference>
<comment type="caution">
    <text evidence="1">The sequence shown here is derived from an EMBL/GenBank/DDBJ whole genome shotgun (WGS) entry which is preliminary data.</text>
</comment>
<dbReference type="GO" id="GO:0016755">
    <property type="term" value="F:aminoacyltransferase activity"/>
    <property type="evidence" value="ECO:0007669"/>
    <property type="project" value="InterPro"/>
</dbReference>
<keyword evidence="1" id="KW-0808">Transferase</keyword>